<dbReference type="Proteomes" id="UP001142055">
    <property type="component" value="Chromosome 1"/>
</dbReference>
<accession>A0A9Q0MKR5</accession>
<organism evidence="1 2">
    <name type="scientific">Blomia tropicalis</name>
    <name type="common">Mite</name>
    <dbReference type="NCBI Taxonomy" id="40697"/>
    <lineage>
        <taxon>Eukaryota</taxon>
        <taxon>Metazoa</taxon>
        <taxon>Ecdysozoa</taxon>
        <taxon>Arthropoda</taxon>
        <taxon>Chelicerata</taxon>
        <taxon>Arachnida</taxon>
        <taxon>Acari</taxon>
        <taxon>Acariformes</taxon>
        <taxon>Sarcoptiformes</taxon>
        <taxon>Astigmata</taxon>
        <taxon>Glycyphagoidea</taxon>
        <taxon>Echimyopodidae</taxon>
        <taxon>Blomia</taxon>
    </lineage>
</organism>
<keyword evidence="2" id="KW-1185">Reference proteome</keyword>
<protein>
    <submittedName>
        <fullName evidence="1">Uncharacterized protein</fullName>
    </submittedName>
</protein>
<name>A0A9Q0MKR5_BLOTA</name>
<proteinExistence type="predicted"/>
<evidence type="ECO:0000313" key="1">
    <source>
        <dbReference type="EMBL" id="KAJ6225665.1"/>
    </source>
</evidence>
<reference evidence="1" key="1">
    <citation type="submission" date="2022-12" db="EMBL/GenBank/DDBJ databases">
        <title>Genome assemblies of Blomia tropicalis.</title>
        <authorList>
            <person name="Cui Y."/>
        </authorList>
    </citation>
    <scope>NUCLEOTIDE SEQUENCE</scope>
    <source>
        <tissue evidence="1">Adult mites</tissue>
    </source>
</reference>
<gene>
    <name evidence="1" type="ORF">RDWZM_004210</name>
</gene>
<dbReference type="EMBL" id="JAPWDV010000001">
    <property type="protein sequence ID" value="KAJ6225665.1"/>
    <property type="molecule type" value="Genomic_DNA"/>
</dbReference>
<dbReference type="AlphaFoldDB" id="A0A9Q0MKR5"/>
<evidence type="ECO:0000313" key="2">
    <source>
        <dbReference type="Proteomes" id="UP001142055"/>
    </source>
</evidence>
<sequence length="150" mass="16879">MCTCEKIYRKELELFNSGELEDVPIAPNCNFDQCPSLTNAIDPIAFGQLSDTYFIERTDNFSPLDKLNLGGQYAPLHIGHDLPEGVLKLFLTDYMLPSMISSIKNDLNENGFHNNLTVVQSFIQNCFDKFKLAEGKIKIHVSSSDEISDI</sequence>
<comment type="caution">
    <text evidence="1">The sequence shown here is derived from an EMBL/GenBank/DDBJ whole genome shotgun (WGS) entry which is preliminary data.</text>
</comment>